<proteinExistence type="predicted"/>
<dbReference type="Proteomes" id="UP000790709">
    <property type="component" value="Unassembled WGS sequence"/>
</dbReference>
<organism evidence="1 2">
    <name type="scientific">Leucogyrophana mollusca</name>
    <dbReference type="NCBI Taxonomy" id="85980"/>
    <lineage>
        <taxon>Eukaryota</taxon>
        <taxon>Fungi</taxon>
        <taxon>Dikarya</taxon>
        <taxon>Basidiomycota</taxon>
        <taxon>Agaricomycotina</taxon>
        <taxon>Agaricomycetes</taxon>
        <taxon>Agaricomycetidae</taxon>
        <taxon>Boletales</taxon>
        <taxon>Boletales incertae sedis</taxon>
        <taxon>Leucogyrophana</taxon>
    </lineage>
</organism>
<reference evidence="1" key="1">
    <citation type="journal article" date="2021" name="New Phytol.">
        <title>Evolutionary innovations through gain and loss of genes in the ectomycorrhizal Boletales.</title>
        <authorList>
            <person name="Wu G."/>
            <person name="Miyauchi S."/>
            <person name="Morin E."/>
            <person name="Kuo A."/>
            <person name="Drula E."/>
            <person name="Varga T."/>
            <person name="Kohler A."/>
            <person name="Feng B."/>
            <person name="Cao Y."/>
            <person name="Lipzen A."/>
            <person name="Daum C."/>
            <person name="Hundley H."/>
            <person name="Pangilinan J."/>
            <person name="Johnson J."/>
            <person name="Barry K."/>
            <person name="LaButti K."/>
            <person name="Ng V."/>
            <person name="Ahrendt S."/>
            <person name="Min B."/>
            <person name="Choi I.G."/>
            <person name="Park H."/>
            <person name="Plett J.M."/>
            <person name="Magnuson J."/>
            <person name="Spatafora J.W."/>
            <person name="Nagy L.G."/>
            <person name="Henrissat B."/>
            <person name="Grigoriev I.V."/>
            <person name="Yang Z.L."/>
            <person name="Xu J."/>
            <person name="Martin F.M."/>
        </authorList>
    </citation>
    <scope>NUCLEOTIDE SEQUENCE</scope>
    <source>
        <strain evidence="1">KUC20120723A-06</strain>
    </source>
</reference>
<accession>A0ACB8BXJ1</accession>
<protein>
    <submittedName>
        <fullName evidence="1">Uncharacterized protein</fullName>
    </submittedName>
</protein>
<sequence>MTHPSVSQWVNKNYPRPAVDADWLRDCCAWITDEHHLGPTTDFDEFIGHVETQLLQSSLEDSMVPGTGLPQNIGGMNKTTLSGNPILVEIRSITDIAQSAFSLQTTRQMRIDRADLAGLAPEAEEDEGPIPKYPRGMLSLELSDGSVMLRAIEYRHLPGLELGVTPLGFKVNIPPCVPWGCLAFVGELVIPEERRHSRRHRLSRTKKYHHERPSHYRPRGPSRRAVRTQSPTPPRVRNHAGVSA</sequence>
<dbReference type="EMBL" id="MU266334">
    <property type="protein sequence ID" value="KAH7930217.1"/>
    <property type="molecule type" value="Genomic_DNA"/>
</dbReference>
<gene>
    <name evidence="1" type="ORF">BV22DRAFT_1001132</name>
</gene>
<comment type="caution">
    <text evidence="1">The sequence shown here is derived from an EMBL/GenBank/DDBJ whole genome shotgun (WGS) entry which is preliminary data.</text>
</comment>
<name>A0ACB8BXJ1_9AGAM</name>
<evidence type="ECO:0000313" key="1">
    <source>
        <dbReference type="EMBL" id="KAH7930217.1"/>
    </source>
</evidence>
<keyword evidence="2" id="KW-1185">Reference proteome</keyword>
<evidence type="ECO:0000313" key="2">
    <source>
        <dbReference type="Proteomes" id="UP000790709"/>
    </source>
</evidence>